<dbReference type="EMBL" id="ML119834">
    <property type="protein sequence ID" value="RPA73083.1"/>
    <property type="molecule type" value="Genomic_DNA"/>
</dbReference>
<dbReference type="AlphaFoldDB" id="A0A3N4HG50"/>
<gene>
    <name evidence="2" type="ORF">BJ508DRAFT_314133</name>
</gene>
<accession>A0A3N4HG50</accession>
<protein>
    <submittedName>
        <fullName evidence="2">Uncharacterized protein</fullName>
    </submittedName>
</protein>
<feature type="region of interest" description="Disordered" evidence="1">
    <location>
        <begin position="94"/>
        <end position="169"/>
    </location>
</feature>
<evidence type="ECO:0000313" key="2">
    <source>
        <dbReference type="EMBL" id="RPA73083.1"/>
    </source>
</evidence>
<dbReference type="Proteomes" id="UP000275078">
    <property type="component" value="Unassembled WGS sequence"/>
</dbReference>
<sequence length="263" mass="29781">MHTNSTSDPNGVRSSRLLALQNSLRMIEDSGIPMNHKHVRISTLHTAHELTITEAVIDTKGEVRTTHTVPQWNELRDRESYGTKLRAHMSTEEYELFTEPEQRSTGRYHDYPRRRKTGPPPEASGREPEIERQNIIRSNTIKETGRPRTIPYQAGIGIMDPKPSRKGIQRGSETIASSLDNVNHNTMEGDQEADRELERDSLYDRCTNALHPMADLYVSTIKQAGNLHGQSKPNLLTSPRVKCLKRKVRPRIAISTTSEGDVN</sequence>
<feature type="compositionally biased region" description="Basic and acidic residues" evidence="1">
    <location>
        <begin position="100"/>
        <end position="111"/>
    </location>
</feature>
<keyword evidence="3" id="KW-1185">Reference proteome</keyword>
<proteinExistence type="predicted"/>
<evidence type="ECO:0000256" key="1">
    <source>
        <dbReference type="SAM" id="MobiDB-lite"/>
    </source>
</evidence>
<evidence type="ECO:0000313" key="3">
    <source>
        <dbReference type="Proteomes" id="UP000275078"/>
    </source>
</evidence>
<feature type="compositionally biased region" description="Basic and acidic residues" evidence="1">
    <location>
        <begin position="124"/>
        <end position="134"/>
    </location>
</feature>
<organism evidence="2 3">
    <name type="scientific">Ascobolus immersus RN42</name>
    <dbReference type="NCBI Taxonomy" id="1160509"/>
    <lineage>
        <taxon>Eukaryota</taxon>
        <taxon>Fungi</taxon>
        <taxon>Dikarya</taxon>
        <taxon>Ascomycota</taxon>
        <taxon>Pezizomycotina</taxon>
        <taxon>Pezizomycetes</taxon>
        <taxon>Pezizales</taxon>
        <taxon>Ascobolaceae</taxon>
        <taxon>Ascobolus</taxon>
    </lineage>
</organism>
<reference evidence="2 3" key="1">
    <citation type="journal article" date="2018" name="Nat. Ecol. Evol.">
        <title>Pezizomycetes genomes reveal the molecular basis of ectomycorrhizal truffle lifestyle.</title>
        <authorList>
            <person name="Murat C."/>
            <person name="Payen T."/>
            <person name="Noel B."/>
            <person name="Kuo A."/>
            <person name="Morin E."/>
            <person name="Chen J."/>
            <person name="Kohler A."/>
            <person name="Krizsan K."/>
            <person name="Balestrini R."/>
            <person name="Da Silva C."/>
            <person name="Montanini B."/>
            <person name="Hainaut M."/>
            <person name="Levati E."/>
            <person name="Barry K.W."/>
            <person name="Belfiori B."/>
            <person name="Cichocki N."/>
            <person name="Clum A."/>
            <person name="Dockter R.B."/>
            <person name="Fauchery L."/>
            <person name="Guy J."/>
            <person name="Iotti M."/>
            <person name="Le Tacon F."/>
            <person name="Lindquist E.A."/>
            <person name="Lipzen A."/>
            <person name="Malagnac F."/>
            <person name="Mello A."/>
            <person name="Molinier V."/>
            <person name="Miyauchi S."/>
            <person name="Poulain J."/>
            <person name="Riccioni C."/>
            <person name="Rubini A."/>
            <person name="Sitrit Y."/>
            <person name="Splivallo R."/>
            <person name="Traeger S."/>
            <person name="Wang M."/>
            <person name="Zifcakova L."/>
            <person name="Wipf D."/>
            <person name="Zambonelli A."/>
            <person name="Paolocci F."/>
            <person name="Nowrousian M."/>
            <person name="Ottonello S."/>
            <person name="Baldrian P."/>
            <person name="Spatafora J.W."/>
            <person name="Henrissat B."/>
            <person name="Nagy L.G."/>
            <person name="Aury J.M."/>
            <person name="Wincker P."/>
            <person name="Grigoriev I.V."/>
            <person name="Bonfante P."/>
            <person name="Martin F.M."/>
        </authorList>
    </citation>
    <scope>NUCLEOTIDE SEQUENCE [LARGE SCALE GENOMIC DNA]</scope>
    <source>
        <strain evidence="2 3">RN42</strain>
    </source>
</reference>
<name>A0A3N4HG50_ASCIM</name>